<keyword evidence="9" id="KW-1185">Reference proteome</keyword>
<dbReference type="OrthoDB" id="6589551at2759"/>
<keyword evidence="3 6" id="KW-1133">Transmembrane helix</keyword>
<comment type="subcellular location">
    <subcellularLocation>
        <location evidence="1">Membrane</location>
        <topology evidence="1">Multi-pass membrane protein</topology>
    </subcellularLocation>
</comment>
<evidence type="ECO:0000256" key="1">
    <source>
        <dbReference type="ARBA" id="ARBA00004141"/>
    </source>
</evidence>
<organism evidence="8 9">
    <name type="scientific">Nezara viridula</name>
    <name type="common">Southern green stink bug</name>
    <name type="synonym">Cimex viridulus</name>
    <dbReference type="NCBI Taxonomy" id="85310"/>
    <lineage>
        <taxon>Eukaryota</taxon>
        <taxon>Metazoa</taxon>
        <taxon>Ecdysozoa</taxon>
        <taxon>Arthropoda</taxon>
        <taxon>Hexapoda</taxon>
        <taxon>Insecta</taxon>
        <taxon>Pterygota</taxon>
        <taxon>Neoptera</taxon>
        <taxon>Paraneoptera</taxon>
        <taxon>Hemiptera</taxon>
        <taxon>Heteroptera</taxon>
        <taxon>Panheteroptera</taxon>
        <taxon>Pentatomomorpha</taxon>
        <taxon>Pentatomoidea</taxon>
        <taxon>Pentatomidae</taxon>
        <taxon>Pentatominae</taxon>
        <taxon>Nezara</taxon>
    </lineage>
</organism>
<dbReference type="AlphaFoldDB" id="A0A9P0MU23"/>
<reference evidence="8" key="1">
    <citation type="submission" date="2022-01" db="EMBL/GenBank/DDBJ databases">
        <authorList>
            <person name="King R."/>
        </authorList>
    </citation>
    <scope>NUCLEOTIDE SEQUENCE</scope>
</reference>
<dbReference type="PROSITE" id="PS00216">
    <property type="entry name" value="SUGAR_TRANSPORT_1"/>
    <property type="match status" value="1"/>
</dbReference>
<feature type="region of interest" description="Disordered" evidence="5">
    <location>
        <begin position="1"/>
        <end position="23"/>
    </location>
</feature>
<dbReference type="Proteomes" id="UP001152798">
    <property type="component" value="Chromosome 7"/>
</dbReference>
<feature type="domain" description="Major facilitator superfamily (MFS) profile" evidence="7">
    <location>
        <begin position="154"/>
        <end position="573"/>
    </location>
</feature>
<feature type="transmembrane region" description="Helical" evidence="6">
    <location>
        <begin position="313"/>
        <end position="331"/>
    </location>
</feature>
<name>A0A9P0MU23_NEZVI</name>
<protein>
    <recommendedName>
        <fullName evidence="7">Major facilitator superfamily (MFS) profile domain-containing protein</fullName>
    </recommendedName>
</protein>
<dbReference type="PROSITE" id="PS50850">
    <property type="entry name" value="MFS"/>
    <property type="match status" value="1"/>
</dbReference>
<keyword evidence="2 6" id="KW-0812">Transmembrane</keyword>
<keyword evidence="4 6" id="KW-0472">Membrane</keyword>
<dbReference type="Pfam" id="PF07690">
    <property type="entry name" value="MFS_1"/>
    <property type="match status" value="1"/>
</dbReference>
<evidence type="ECO:0000256" key="5">
    <source>
        <dbReference type="SAM" id="MobiDB-lite"/>
    </source>
</evidence>
<dbReference type="EMBL" id="OV725083">
    <property type="protein sequence ID" value="CAH1407183.1"/>
    <property type="molecule type" value="Genomic_DNA"/>
</dbReference>
<feature type="transmembrane region" description="Helical" evidence="6">
    <location>
        <begin position="250"/>
        <end position="272"/>
    </location>
</feature>
<feature type="transmembrane region" description="Helical" evidence="6">
    <location>
        <begin position="406"/>
        <end position="424"/>
    </location>
</feature>
<sequence>MDPSGAEEEEVDEILANSGNDRPKMNARVQASVLTKNAETQFGNAFIRGGQLLGPSVSSYQRTDEDPLIIILGEFGRWQFLITLLLFFFNLPCVFQLMVSEFEGAFLGDFWCKRPDNLKNVSVEKWKEISGVHKTTEESGYDPCHLKNLNYHSLDPENPKTWMIIGPDISCDNWEYGHTKESIVSEWQLPCEKISPTSLAESMFAIGGCIGSIMTGYYVDRIGRRKLLLISQGVQAMVSFMTAITPWYSVYLILRMIQGFVTTGNIFANVILCQEITGRNWMGLVGASYMYSYPLGYIIVAVLAQHFEKWRHLHYAVTFLSITLLATWWVMPESPRWLWVQKDIHNLIHLLEDASHINGHQTLSHDVVHNIKTKGPMLVPDKILRVHLKDLYATPVMKKLSKTTPFLFFCTYFAYYGIVLRLNGMYTVDVYRTVLFTGIVEFTATSVCLGLSGRSWINTTTVIFFSSMSAGVLCLFINALPGMSDGIPYCLVFARFFMSMTNANLLTCVTELYPTKMRALGAGWANMYMNLGLLCTANAAKLVKVREGMPVFLMGLSGMVAGLLVLFLPPALWYGIPDIVEQMETPYVIIGR</sequence>
<evidence type="ECO:0000256" key="2">
    <source>
        <dbReference type="ARBA" id="ARBA00022692"/>
    </source>
</evidence>
<dbReference type="InterPro" id="IPR020846">
    <property type="entry name" value="MFS_dom"/>
</dbReference>
<feature type="transmembrane region" description="Helical" evidence="6">
    <location>
        <begin position="430"/>
        <end position="450"/>
    </location>
</feature>
<dbReference type="GO" id="GO:0016020">
    <property type="term" value="C:membrane"/>
    <property type="evidence" value="ECO:0007669"/>
    <property type="project" value="UniProtKB-SubCell"/>
</dbReference>
<dbReference type="GO" id="GO:0022857">
    <property type="term" value="F:transmembrane transporter activity"/>
    <property type="evidence" value="ECO:0007669"/>
    <property type="project" value="InterPro"/>
</dbReference>
<evidence type="ECO:0000256" key="4">
    <source>
        <dbReference type="ARBA" id="ARBA00023136"/>
    </source>
</evidence>
<dbReference type="Gene3D" id="1.20.1250.20">
    <property type="entry name" value="MFS general substrate transporter like domains"/>
    <property type="match status" value="1"/>
</dbReference>
<dbReference type="InterPro" id="IPR005829">
    <property type="entry name" value="Sugar_transporter_CS"/>
</dbReference>
<feature type="transmembrane region" description="Helical" evidence="6">
    <location>
        <begin position="462"/>
        <end position="480"/>
    </location>
</feature>
<evidence type="ECO:0000259" key="7">
    <source>
        <dbReference type="PROSITE" id="PS50850"/>
    </source>
</evidence>
<gene>
    <name evidence="8" type="ORF">NEZAVI_LOCUS14965</name>
</gene>
<feature type="transmembrane region" description="Helical" evidence="6">
    <location>
        <begin position="551"/>
        <end position="576"/>
    </location>
</feature>
<evidence type="ECO:0000313" key="8">
    <source>
        <dbReference type="EMBL" id="CAH1407183.1"/>
    </source>
</evidence>
<accession>A0A9P0MU23</accession>
<evidence type="ECO:0000256" key="6">
    <source>
        <dbReference type="SAM" id="Phobius"/>
    </source>
</evidence>
<dbReference type="InterPro" id="IPR011701">
    <property type="entry name" value="MFS"/>
</dbReference>
<evidence type="ECO:0000256" key="3">
    <source>
        <dbReference type="ARBA" id="ARBA00022989"/>
    </source>
</evidence>
<feature type="transmembrane region" description="Helical" evidence="6">
    <location>
        <begin position="80"/>
        <end position="99"/>
    </location>
</feature>
<dbReference type="PANTHER" id="PTHR24064">
    <property type="entry name" value="SOLUTE CARRIER FAMILY 22 MEMBER"/>
    <property type="match status" value="1"/>
</dbReference>
<feature type="transmembrane region" description="Helical" evidence="6">
    <location>
        <begin position="284"/>
        <end position="307"/>
    </location>
</feature>
<dbReference type="SUPFAM" id="SSF103473">
    <property type="entry name" value="MFS general substrate transporter"/>
    <property type="match status" value="1"/>
</dbReference>
<proteinExistence type="predicted"/>
<feature type="compositionally biased region" description="Acidic residues" evidence="5">
    <location>
        <begin position="1"/>
        <end position="13"/>
    </location>
</feature>
<evidence type="ECO:0000313" key="9">
    <source>
        <dbReference type="Proteomes" id="UP001152798"/>
    </source>
</evidence>
<dbReference type="InterPro" id="IPR036259">
    <property type="entry name" value="MFS_trans_sf"/>
</dbReference>
<feature type="transmembrane region" description="Helical" evidence="6">
    <location>
        <begin position="486"/>
        <end position="509"/>
    </location>
</feature>
<feature type="transmembrane region" description="Helical" evidence="6">
    <location>
        <begin position="227"/>
        <end position="244"/>
    </location>
</feature>
<feature type="transmembrane region" description="Helical" evidence="6">
    <location>
        <begin position="202"/>
        <end position="220"/>
    </location>
</feature>